<name>C4XW28_CLAL4</name>
<dbReference type="EMBL" id="CH408076">
    <property type="protein sequence ID" value="EEQ36029.1"/>
    <property type="molecule type" value="Genomic_DNA"/>
</dbReference>
<evidence type="ECO:0000313" key="2">
    <source>
        <dbReference type="Proteomes" id="UP000007703"/>
    </source>
</evidence>
<dbReference type="KEGG" id="clu:CLUG_00151"/>
<dbReference type="InParanoid" id="C4XW28"/>
<accession>C4XW28</accession>
<organism evidence="1 2">
    <name type="scientific">Clavispora lusitaniae (strain ATCC 42720)</name>
    <name type="common">Yeast</name>
    <name type="synonym">Candida lusitaniae</name>
    <dbReference type="NCBI Taxonomy" id="306902"/>
    <lineage>
        <taxon>Eukaryota</taxon>
        <taxon>Fungi</taxon>
        <taxon>Dikarya</taxon>
        <taxon>Ascomycota</taxon>
        <taxon>Saccharomycotina</taxon>
        <taxon>Pichiomycetes</taxon>
        <taxon>Metschnikowiaceae</taxon>
        <taxon>Clavispora</taxon>
    </lineage>
</organism>
<dbReference type="AlphaFoldDB" id="C4XW28"/>
<proteinExistence type="predicted"/>
<dbReference type="VEuPathDB" id="FungiDB:CLUG_00151"/>
<dbReference type="Proteomes" id="UP000007703">
    <property type="component" value="Unassembled WGS sequence"/>
</dbReference>
<reference evidence="1 2" key="1">
    <citation type="journal article" date="2009" name="Nature">
        <title>Evolution of pathogenicity and sexual reproduction in eight Candida genomes.</title>
        <authorList>
            <person name="Butler G."/>
            <person name="Rasmussen M.D."/>
            <person name="Lin M.F."/>
            <person name="Santos M.A."/>
            <person name="Sakthikumar S."/>
            <person name="Munro C.A."/>
            <person name="Rheinbay E."/>
            <person name="Grabherr M."/>
            <person name="Forche A."/>
            <person name="Reedy J.L."/>
            <person name="Agrafioti I."/>
            <person name="Arnaud M.B."/>
            <person name="Bates S."/>
            <person name="Brown A.J."/>
            <person name="Brunke S."/>
            <person name="Costanzo M.C."/>
            <person name="Fitzpatrick D.A."/>
            <person name="de Groot P.W."/>
            <person name="Harris D."/>
            <person name="Hoyer L.L."/>
            <person name="Hube B."/>
            <person name="Klis F.M."/>
            <person name="Kodira C."/>
            <person name="Lennard N."/>
            <person name="Logue M.E."/>
            <person name="Martin R."/>
            <person name="Neiman A.M."/>
            <person name="Nikolaou E."/>
            <person name="Quail M.A."/>
            <person name="Quinn J."/>
            <person name="Santos M.C."/>
            <person name="Schmitzberger F.F."/>
            <person name="Sherlock G."/>
            <person name="Shah P."/>
            <person name="Silverstein K.A."/>
            <person name="Skrzypek M.S."/>
            <person name="Soll D."/>
            <person name="Staggs R."/>
            <person name="Stansfield I."/>
            <person name="Stumpf M.P."/>
            <person name="Sudbery P.E."/>
            <person name="Srikantha T."/>
            <person name="Zeng Q."/>
            <person name="Berman J."/>
            <person name="Berriman M."/>
            <person name="Heitman J."/>
            <person name="Gow N.A."/>
            <person name="Lorenz M.C."/>
            <person name="Birren B.W."/>
            <person name="Kellis M."/>
            <person name="Cuomo C.A."/>
        </authorList>
    </citation>
    <scope>NUCLEOTIDE SEQUENCE [LARGE SCALE GENOMIC DNA]</scope>
    <source>
        <strain evidence="1 2">ATCC 42720</strain>
    </source>
</reference>
<evidence type="ECO:0000313" key="1">
    <source>
        <dbReference type="EMBL" id="EEQ36029.1"/>
    </source>
</evidence>
<gene>
    <name evidence="1" type="ORF">CLUG_00151</name>
</gene>
<protein>
    <submittedName>
        <fullName evidence="1">Uncharacterized protein</fullName>
    </submittedName>
</protein>
<sequence length="151" mass="16148">MTGLAAKLHLAINCFCTTRTCGAGISIPKSPSATMTPSVSFKMSSKLLTPCWFSILAMIWMSLPSSPKTFSISLMSLPVSMKEAKTMCTPFLTPNSRSALSFSDKAGKSTSVPGKLTPLWEQILPALTDLTFKVLSSTTSRTSKDKTPSST</sequence>
<dbReference type="HOGENOM" id="CLU_1731272_0_0_1"/>